<dbReference type="RefSeq" id="WP_028859953.1">
    <property type="nucleotide sequence ID" value="NZ_CAJHAQ010000001.1"/>
</dbReference>
<accession>A0A379LP44</accession>
<dbReference type="AlphaFoldDB" id="A0A379LP44"/>
<name>A0A379LP44_9GAMM</name>
<organism evidence="1 2">
    <name type="scientific">Psychrobacter phenylpyruvicus</name>
    <dbReference type="NCBI Taxonomy" id="29432"/>
    <lineage>
        <taxon>Bacteria</taxon>
        <taxon>Pseudomonadati</taxon>
        <taxon>Pseudomonadota</taxon>
        <taxon>Gammaproteobacteria</taxon>
        <taxon>Moraxellales</taxon>
        <taxon>Moraxellaceae</taxon>
        <taxon>Psychrobacter</taxon>
    </lineage>
</organism>
<evidence type="ECO:0000313" key="2">
    <source>
        <dbReference type="Proteomes" id="UP000254123"/>
    </source>
</evidence>
<evidence type="ECO:0000313" key="1">
    <source>
        <dbReference type="EMBL" id="SUD92349.1"/>
    </source>
</evidence>
<proteinExistence type="predicted"/>
<protein>
    <submittedName>
        <fullName evidence="1">Uncharacterized protein</fullName>
    </submittedName>
</protein>
<dbReference type="Proteomes" id="UP000254123">
    <property type="component" value="Unassembled WGS sequence"/>
</dbReference>
<sequence length="219" mass="25744">MKEEYSEPWFPKDEKVKEIFLNTKKEDLKKVSEVLSNVQTFIPIINPVFALAKNWKIALVSPETLNKTSEDWDECFFSRLENIKSEFNDQEFYWTCLSDLEDLSQETYSYQKFYPYGVAKAPLTLDNYIRVRSSLPYVCTETIICFNSSLDILVYQISGEFILVATDTSLMKKLFTENNYKGWSVLDSGKFFYGDLKVILNCARIIYNKYNMTFQDYQS</sequence>
<keyword evidence="2" id="KW-1185">Reference proteome</keyword>
<gene>
    <name evidence="1" type="ORF">NCTC10526_02746</name>
</gene>
<dbReference type="EMBL" id="UGVC01000001">
    <property type="protein sequence ID" value="SUD92349.1"/>
    <property type="molecule type" value="Genomic_DNA"/>
</dbReference>
<reference evidence="1 2" key="1">
    <citation type="submission" date="2018-06" db="EMBL/GenBank/DDBJ databases">
        <authorList>
            <consortium name="Pathogen Informatics"/>
            <person name="Doyle S."/>
        </authorList>
    </citation>
    <scope>NUCLEOTIDE SEQUENCE [LARGE SCALE GENOMIC DNA]</scope>
    <source>
        <strain evidence="1 2">NCTC10526</strain>
    </source>
</reference>